<feature type="region of interest" description="Disordered" evidence="1">
    <location>
        <begin position="333"/>
        <end position="361"/>
    </location>
</feature>
<dbReference type="SUPFAM" id="SSF51735">
    <property type="entry name" value="NAD(P)-binding Rossmann-fold domains"/>
    <property type="match status" value="1"/>
</dbReference>
<feature type="region of interest" description="Disordered" evidence="1">
    <location>
        <begin position="179"/>
        <end position="201"/>
    </location>
</feature>
<dbReference type="InterPro" id="IPR000683">
    <property type="entry name" value="Gfo/Idh/MocA-like_OxRdtase_N"/>
</dbReference>
<dbReference type="Proteomes" id="UP001150904">
    <property type="component" value="Unassembled WGS sequence"/>
</dbReference>
<dbReference type="GO" id="GO:0000166">
    <property type="term" value="F:nucleotide binding"/>
    <property type="evidence" value="ECO:0007669"/>
    <property type="project" value="InterPro"/>
</dbReference>
<keyword evidence="4" id="KW-1185">Reference proteome</keyword>
<proteinExistence type="predicted"/>
<dbReference type="RefSeq" id="XP_058312075.1">
    <property type="nucleotide sequence ID" value="XM_058449731.1"/>
</dbReference>
<evidence type="ECO:0000313" key="3">
    <source>
        <dbReference type="EMBL" id="KAJ5216262.1"/>
    </source>
</evidence>
<feature type="compositionally biased region" description="Polar residues" evidence="1">
    <location>
        <begin position="347"/>
        <end position="359"/>
    </location>
</feature>
<dbReference type="InterPro" id="IPR036291">
    <property type="entry name" value="NAD(P)-bd_dom_sf"/>
</dbReference>
<protein>
    <recommendedName>
        <fullName evidence="2">Gfo/Idh/MocA-like oxidoreductase N-terminal domain-containing protein</fullName>
    </recommendedName>
</protein>
<feature type="compositionally biased region" description="Polar residues" evidence="1">
    <location>
        <begin position="183"/>
        <end position="200"/>
    </location>
</feature>
<reference evidence="3" key="1">
    <citation type="submission" date="2022-12" db="EMBL/GenBank/DDBJ databases">
        <authorList>
            <person name="Petersen C."/>
        </authorList>
    </citation>
    <scope>NUCLEOTIDE SEQUENCE</scope>
    <source>
        <strain evidence="3">IBT 15544</strain>
    </source>
</reference>
<dbReference type="PANTHER" id="PTHR42840">
    <property type="entry name" value="NAD(P)-BINDING ROSSMANN-FOLD SUPERFAMILY PROTEIN-RELATED"/>
    <property type="match status" value="1"/>
</dbReference>
<feature type="domain" description="Gfo/Idh/MocA-like oxidoreductase N-terminal" evidence="2">
    <location>
        <begin position="9"/>
        <end position="117"/>
    </location>
</feature>
<dbReference type="GeneID" id="83177032"/>
<dbReference type="OrthoDB" id="64915at2759"/>
<dbReference type="PANTHER" id="PTHR42840:SF7">
    <property type="entry name" value="BINDING ROSSMANN FOLD OXIDOREDUCTASE, PUTATIVE (AFU_ORTHOLOGUE AFUA_4G10190)-RELATED"/>
    <property type="match status" value="1"/>
</dbReference>
<dbReference type="GO" id="GO:0005737">
    <property type="term" value="C:cytoplasm"/>
    <property type="evidence" value="ECO:0007669"/>
    <property type="project" value="TreeGrafter"/>
</dbReference>
<name>A0A9W9NAH7_9EURO</name>
<gene>
    <name evidence="3" type="ORF">N7498_002669</name>
</gene>
<accession>A0A9W9NAH7</accession>
<dbReference type="GO" id="GO:0006740">
    <property type="term" value="P:NADPH regeneration"/>
    <property type="evidence" value="ECO:0007669"/>
    <property type="project" value="TreeGrafter"/>
</dbReference>
<dbReference type="EMBL" id="JAPQKR010000005">
    <property type="protein sequence ID" value="KAJ5216262.1"/>
    <property type="molecule type" value="Genomic_DNA"/>
</dbReference>
<sequence length="432" mass="47679">MTTPFPVLRLAILGATDAVESTYLPTLTTLKSHFDILALHSSKIETAQHCQKLFNIPNITTAPEDILNSVEVDVILNLFPFEYHEKYTIAALEAGKHVMVEVPLSMTIHSLRQIRNATTKVVNARSSPGENTGAPRVFVGCARRYAPCYTDIFKKELANLDRIHYARCRNIAGPLQIPAHHTNGVNKRNGTNGTNEVNGHTDTDEFQNLLVDIFGSDDITPDRVAFCRFLGSLGCHDLSLMRESLGFPDAVSCVSITEPFYSANFHYTDDSDVDGHPFTLFYEAGVDALPRCDAHLTVYGARKTLTVEYDFPHPGEAAGKERSVKVTVEEMDMGEEQSNGHGDGTAVNGSGNRNGNGTATGVVRPRVKRTEYVSTCEEAYNRELRALHSYCTGETGPEVKTTPEDALNDLRLLHMIFSHYDRQCGTIRTPLG</sequence>
<organism evidence="3 4">
    <name type="scientific">Penicillium cinerascens</name>
    <dbReference type="NCBI Taxonomy" id="70096"/>
    <lineage>
        <taxon>Eukaryota</taxon>
        <taxon>Fungi</taxon>
        <taxon>Dikarya</taxon>
        <taxon>Ascomycota</taxon>
        <taxon>Pezizomycotina</taxon>
        <taxon>Eurotiomycetes</taxon>
        <taxon>Eurotiomycetidae</taxon>
        <taxon>Eurotiales</taxon>
        <taxon>Aspergillaceae</taxon>
        <taxon>Penicillium</taxon>
    </lineage>
</organism>
<dbReference type="AlphaFoldDB" id="A0A9W9NAH7"/>
<evidence type="ECO:0000313" key="4">
    <source>
        <dbReference type="Proteomes" id="UP001150904"/>
    </source>
</evidence>
<dbReference type="Pfam" id="PF01408">
    <property type="entry name" value="GFO_IDH_MocA"/>
    <property type="match status" value="1"/>
</dbReference>
<dbReference type="Gene3D" id="3.40.50.720">
    <property type="entry name" value="NAD(P)-binding Rossmann-like Domain"/>
    <property type="match status" value="1"/>
</dbReference>
<dbReference type="Gene3D" id="3.30.360.10">
    <property type="entry name" value="Dihydrodipicolinate Reductase, domain 2"/>
    <property type="match status" value="1"/>
</dbReference>
<evidence type="ECO:0000259" key="2">
    <source>
        <dbReference type="Pfam" id="PF01408"/>
    </source>
</evidence>
<evidence type="ECO:0000256" key="1">
    <source>
        <dbReference type="SAM" id="MobiDB-lite"/>
    </source>
</evidence>
<comment type="caution">
    <text evidence="3">The sequence shown here is derived from an EMBL/GenBank/DDBJ whole genome shotgun (WGS) entry which is preliminary data.</text>
</comment>
<dbReference type="GO" id="GO:0016491">
    <property type="term" value="F:oxidoreductase activity"/>
    <property type="evidence" value="ECO:0007669"/>
    <property type="project" value="TreeGrafter"/>
</dbReference>
<reference evidence="3" key="2">
    <citation type="journal article" date="2023" name="IMA Fungus">
        <title>Comparative genomic study of the Penicillium genus elucidates a diverse pangenome and 15 lateral gene transfer events.</title>
        <authorList>
            <person name="Petersen C."/>
            <person name="Sorensen T."/>
            <person name="Nielsen M.R."/>
            <person name="Sondergaard T.E."/>
            <person name="Sorensen J.L."/>
            <person name="Fitzpatrick D.A."/>
            <person name="Frisvad J.C."/>
            <person name="Nielsen K.L."/>
        </authorList>
    </citation>
    <scope>NUCLEOTIDE SEQUENCE</scope>
    <source>
        <strain evidence="3">IBT 15544</strain>
    </source>
</reference>